<dbReference type="PIRSF" id="PIRSF006247">
    <property type="entry name" value="TrkH"/>
    <property type="match status" value="1"/>
</dbReference>
<dbReference type="PANTHER" id="PTHR32024">
    <property type="entry name" value="TRK SYSTEM POTASSIUM UPTAKE PROTEIN TRKG-RELATED"/>
    <property type="match status" value="1"/>
</dbReference>
<keyword evidence="6" id="KW-0633">Potassium transport</keyword>
<dbReference type="RefSeq" id="WP_188994432.1">
    <property type="nucleotide sequence ID" value="NZ_BMOU01000001.1"/>
</dbReference>
<proteinExistence type="inferred from homology"/>
<dbReference type="Pfam" id="PF02386">
    <property type="entry name" value="TrkH"/>
    <property type="match status" value="2"/>
</dbReference>
<feature type="transmembrane region" description="Helical" evidence="12">
    <location>
        <begin position="436"/>
        <end position="454"/>
    </location>
</feature>
<name>A0A830GIV4_9EURY</name>
<keyword evidence="3" id="KW-0813">Transport</keyword>
<feature type="transmembrane region" description="Helical" evidence="12">
    <location>
        <begin position="138"/>
        <end position="162"/>
    </location>
</feature>
<comment type="caution">
    <text evidence="13">The sequence shown here is derived from an EMBL/GenBank/DDBJ whole genome shotgun (WGS) entry which is preliminary data.</text>
</comment>
<feature type="transmembrane region" description="Helical" evidence="12">
    <location>
        <begin position="12"/>
        <end position="35"/>
    </location>
</feature>
<evidence type="ECO:0000256" key="8">
    <source>
        <dbReference type="ARBA" id="ARBA00022958"/>
    </source>
</evidence>
<feature type="transmembrane region" description="Helical" evidence="12">
    <location>
        <begin position="474"/>
        <end position="496"/>
    </location>
</feature>
<dbReference type="InterPro" id="IPR003445">
    <property type="entry name" value="Cat_transpt"/>
</dbReference>
<feature type="transmembrane region" description="Helical" evidence="12">
    <location>
        <begin position="70"/>
        <end position="91"/>
    </location>
</feature>
<keyword evidence="8" id="KW-0630">Potassium</keyword>
<evidence type="ECO:0000256" key="6">
    <source>
        <dbReference type="ARBA" id="ARBA00022538"/>
    </source>
</evidence>
<reference evidence="13" key="2">
    <citation type="submission" date="2020-09" db="EMBL/GenBank/DDBJ databases">
        <authorList>
            <person name="Sun Q."/>
            <person name="Ohkuma M."/>
        </authorList>
    </citation>
    <scope>NUCLEOTIDE SEQUENCE</scope>
    <source>
        <strain evidence="13">JCM 17820</strain>
    </source>
</reference>
<feature type="transmembrane region" description="Helical" evidence="12">
    <location>
        <begin position="404"/>
        <end position="424"/>
    </location>
</feature>
<keyword evidence="14" id="KW-1185">Reference proteome</keyword>
<dbReference type="InterPro" id="IPR004772">
    <property type="entry name" value="TrkH"/>
</dbReference>
<comment type="similarity">
    <text evidence="2">Belongs to the TrkH potassium transport family.</text>
</comment>
<keyword evidence="7 12" id="KW-0812">Transmembrane</keyword>
<evidence type="ECO:0000256" key="9">
    <source>
        <dbReference type="ARBA" id="ARBA00022989"/>
    </source>
</evidence>
<evidence type="ECO:0000313" key="13">
    <source>
        <dbReference type="EMBL" id="GGN87443.1"/>
    </source>
</evidence>
<keyword evidence="4" id="KW-1003">Cell membrane</keyword>
<evidence type="ECO:0000256" key="3">
    <source>
        <dbReference type="ARBA" id="ARBA00022448"/>
    </source>
</evidence>
<evidence type="ECO:0000256" key="12">
    <source>
        <dbReference type="SAM" id="Phobius"/>
    </source>
</evidence>
<evidence type="ECO:0000256" key="2">
    <source>
        <dbReference type="ARBA" id="ARBA00009137"/>
    </source>
</evidence>
<dbReference type="GO" id="GO:0015379">
    <property type="term" value="F:potassium:chloride symporter activity"/>
    <property type="evidence" value="ECO:0007669"/>
    <property type="project" value="InterPro"/>
</dbReference>
<keyword evidence="5" id="KW-0997">Cell inner membrane</keyword>
<evidence type="ECO:0000256" key="1">
    <source>
        <dbReference type="ARBA" id="ARBA00004429"/>
    </source>
</evidence>
<gene>
    <name evidence="13" type="primary">trkH2</name>
    <name evidence="13" type="ORF">GCM10009030_06130</name>
</gene>
<feature type="transmembrane region" description="Helical" evidence="12">
    <location>
        <begin position="244"/>
        <end position="268"/>
    </location>
</feature>
<evidence type="ECO:0000256" key="5">
    <source>
        <dbReference type="ARBA" id="ARBA00022519"/>
    </source>
</evidence>
<feature type="transmembrane region" description="Helical" evidence="12">
    <location>
        <begin position="41"/>
        <end position="58"/>
    </location>
</feature>
<keyword evidence="11 12" id="KW-0472">Membrane</keyword>
<evidence type="ECO:0000256" key="7">
    <source>
        <dbReference type="ARBA" id="ARBA00022692"/>
    </source>
</evidence>
<protein>
    <submittedName>
        <fullName evidence="13">Potassium transporter TrkH</fullName>
    </submittedName>
</protein>
<comment type="subcellular location">
    <subcellularLocation>
        <location evidence="1">Cell inner membrane</location>
        <topology evidence="1">Multi-pass membrane protein</topology>
    </subcellularLocation>
</comment>
<evidence type="ECO:0000256" key="10">
    <source>
        <dbReference type="ARBA" id="ARBA00023065"/>
    </source>
</evidence>
<keyword evidence="9 12" id="KW-1133">Transmembrane helix</keyword>
<feature type="transmembrane region" description="Helical" evidence="12">
    <location>
        <begin position="183"/>
        <end position="207"/>
    </location>
</feature>
<feature type="transmembrane region" description="Helical" evidence="12">
    <location>
        <begin position="280"/>
        <end position="300"/>
    </location>
</feature>
<accession>A0A830GIV4</accession>
<evidence type="ECO:0000313" key="14">
    <source>
        <dbReference type="Proteomes" id="UP000605784"/>
    </source>
</evidence>
<dbReference type="Proteomes" id="UP000605784">
    <property type="component" value="Unassembled WGS sequence"/>
</dbReference>
<evidence type="ECO:0000256" key="11">
    <source>
        <dbReference type="ARBA" id="ARBA00023136"/>
    </source>
</evidence>
<reference evidence="13" key="1">
    <citation type="journal article" date="2014" name="Int. J. Syst. Evol. Microbiol.">
        <title>Complete genome sequence of Corynebacterium casei LMG S-19264T (=DSM 44701T), isolated from a smear-ripened cheese.</title>
        <authorList>
            <consortium name="US DOE Joint Genome Institute (JGI-PGF)"/>
            <person name="Walter F."/>
            <person name="Albersmeier A."/>
            <person name="Kalinowski J."/>
            <person name="Ruckert C."/>
        </authorList>
    </citation>
    <scope>NUCLEOTIDE SEQUENCE</scope>
    <source>
        <strain evidence="13">JCM 17820</strain>
    </source>
</reference>
<keyword evidence="10" id="KW-0406">Ion transport</keyword>
<dbReference type="EMBL" id="BMOU01000001">
    <property type="protein sequence ID" value="GGN87443.1"/>
    <property type="molecule type" value="Genomic_DNA"/>
</dbReference>
<dbReference type="AlphaFoldDB" id="A0A830GIV4"/>
<evidence type="ECO:0000256" key="4">
    <source>
        <dbReference type="ARBA" id="ARBA00022475"/>
    </source>
</evidence>
<dbReference type="GO" id="GO:0005886">
    <property type="term" value="C:plasma membrane"/>
    <property type="evidence" value="ECO:0007669"/>
    <property type="project" value="UniProtKB-SubCell"/>
</dbReference>
<dbReference type="PANTHER" id="PTHR32024:SF2">
    <property type="entry name" value="TRK SYSTEM POTASSIUM UPTAKE PROTEIN TRKG-RELATED"/>
    <property type="match status" value="1"/>
</dbReference>
<sequence length="499" mass="53424">MALTTVDVRSSLNVLGRILQWLVVPLAVPVLVALAYGESPVPYLVAIGATLVVGTALVQFERDRIHDREAFLTVSLAWLGIAVVGAIPLYVEGTGVFASPVNALFEGMSGITTTGATVIRDFDAHTQALLMWRQVLQWLGGLGVLLLATAVLSRLSVAGAQLMETETRTKDVTKLTPGIEDTAKLLALVYLLLTAGATLVLLALHLLGLAPEMTAFDAVAHALTAIATAGFSPRAESVGAFSPAVQWAVTLFMIVGATNFVLLYALLGGNATRLRRSEEFRFYLGILGAGTLLIVGLLIADPRFTADPETTARHATFQVASIVTTTGYASTDFNTWSAAAKNVLFVAMFSGGMAGSTTCSIKTLRWLIVTKSFWRDLNVSAHPRSVRAVRVGREVVGEDTIRDVYAYTLVALVIFIVGTVLLVADAERVGDPITEFEALSAAASMFFNIGPAFGQAGPYGTYDGFARTSKLLMVLLMWVGRIEIIPVMVLLTPTFWRRP</sequence>
<organism evidence="13 14">
    <name type="scientific">Haloarcula pellucida</name>
    <dbReference type="NCBI Taxonomy" id="1427151"/>
    <lineage>
        <taxon>Archaea</taxon>
        <taxon>Methanobacteriati</taxon>
        <taxon>Methanobacteriota</taxon>
        <taxon>Stenosarchaea group</taxon>
        <taxon>Halobacteria</taxon>
        <taxon>Halobacteriales</taxon>
        <taxon>Haloarculaceae</taxon>
        <taxon>Haloarcula</taxon>
    </lineage>
</organism>